<accession>A0A2T0T1Z9</accession>
<dbReference type="GO" id="GO:0008652">
    <property type="term" value="P:amino acid biosynthetic process"/>
    <property type="evidence" value="ECO:0007669"/>
    <property type="project" value="UniProtKB-KW"/>
</dbReference>
<dbReference type="Gene3D" id="3.40.50.720">
    <property type="entry name" value="NAD(P)-binding Rossmann-like Domain"/>
    <property type="match status" value="2"/>
</dbReference>
<evidence type="ECO:0000259" key="6">
    <source>
        <dbReference type="Pfam" id="PF00389"/>
    </source>
</evidence>
<reference evidence="8 9" key="1">
    <citation type="submission" date="2018-03" db="EMBL/GenBank/DDBJ databases">
        <title>Genomic Encyclopedia of Archaeal and Bacterial Type Strains, Phase II (KMG-II): from individual species to whole genera.</title>
        <authorList>
            <person name="Goeker M."/>
        </authorList>
    </citation>
    <scope>NUCLEOTIDE SEQUENCE [LARGE SCALE GENOMIC DNA]</scope>
    <source>
        <strain evidence="8 9">DSM 44720</strain>
    </source>
</reference>
<dbReference type="Proteomes" id="UP000239494">
    <property type="component" value="Unassembled WGS sequence"/>
</dbReference>
<dbReference type="InterPro" id="IPR006139">
    <property type="entry name" value="D-isomer_2_OHA_DH_cat_dom"/>
</dbReference>
<dbReference type="GO" id="GO:0051287">
    <property type="term" value="F:NAD binding"/>
    <property type="evidence" value="ECO:0007669"/>
    <property type="project" value="InterPro"/>
</dbReference>
<feature type="domain" description="D-isomer specific 2-hydroxyacid dehydrogenase catalytic" evidence="6">
    <location>
        <begin position="20"/>
        <end position="328"/>
    </location>
</feature>
<keyword evidence="9" id="KW-1185">Reference proteome</keyword>
<gene>
    <name evidence="8" type="ORF">CLV43_107264</name>
</gene>
<dbReference type="PROSITE" id="PS00065">
    <property type="entry name" value="D_2_HYDROXYACID_DH_1"/>
    <property type="match status" value="1"/>
</dbReference>
<dbReference type="InterPro" id="IPR036291">
    <property type="entry name" value="NAD(P)-bd_dom_sf"/>
</dbReference>
<dbReference type="PANTHER" id="PTHR42789:SF1">
    <property type="entry name" value="D-ISOMER SPECIFIC 2-HYDROXYACID DEHYDROGENASE FAMILY PROTEIN (AFU_ORTHOLOGUE AFUA_6G10090)"/>
    <property type="match status" value="1"/>
</dbReference>
<keyword evidence="3 5" id="KW-0560">Oxidoreductase</keyword>
<dbReference type="RefSeq" id="WP_211304526.1">
    <property type="nucleotide sequence ID" value="NZ_PVTF01000007.1"/>
</dbReference>
<keyword evidence="4" id="KW-0520">NAD</keyword>
<dbReference type="Pfam" id="PF00389">
    <property type="entry name" value="2-Hacid_dh"/>
    <property type="match status" value="1"/>
</dbReference>
<name>A0A2T0T1Z9_9PSEU</name>
<organism evidence="8 9">
    <name type="scientific">Umezawaea tangerina</name>
    <dbReference type="NCBI Taxonomy" id="84725"/>
    <lineage>
        <taxon>Bacteria</taxon>
        <taxon>Bacillati</taxon>
        <taxon>Actinomycetota</taxon>
        <taxon>Actinomycetes</taxon>
        <taxon>Pseudonocardiales</taxon>
        <taxon>Pseudonocardiaceae</taxon>
        <taxon>Umezawaea</taxon>
    </lineage>
</organism>
<evidence type="ECO:0000313" key="9">
    <source>
        <dbReference type="Proteomes" id="UP000239494"/>
    </source>
</evidence>
<evidence type="ECO:0000256" key="3">
    <source>
        <dbReference type="ARBA" id="ARBA00023002"/>
    </source>
</evidence>
<dbReference type="PANTHER" id="PTHR42789">
    <property type="entry name" value="D-ISOMER SPECIFIC 2-HYDROXYACID DEHYDROGENASE FAMILY PROTEIN (AFU_ORTHOLOGUE AFUA_6G10090)"/>
    <property type="match status" value="1"/>
</dbReference>
<dbReference type="InterPro" id="IPR029752">
    <property type="entry name" value="D-isomer_DH_CS1"/>
</dbReference>
<evidence type="ECO:0000256" key="5">
    <source>
        <dbReference type="RuleBase" id="RU003719"/>
    </source>
</evidence>
<protein>
    <submittedName>
        <fullName evidence="8">D-3-phosphoglycerate dehydrogenase</fullName>
    </submittedName>
</protein>
<evidence type="ECO:0000256" key="4">
    <source>
        <dbReference type="ARBA" id="ARBA00023027"/>
    </source>
</evidence>
<comment type="similarity">
    <text evidence="1 5">Belongs to the D-isomer specific 2-hydroxyacid dehydrogenase family.</text>
</comment>
<evidence type="ECO:0000256" key="1">
    <source>
        <dbReference type="ARBA" id="ARBA00005854"/>
    </source>
</evidence>
<dbReference type="InterPro" id="IPR006140">
    <property type="entry name" value="D-isomer_DH_NAD-bd"/>
</dbReference>
<dbReference type="InterPro" id="IPR050857">
    <property type="entry name" value="D-2-hydroxyacid_DH"/>
</dbReference>
<dbReference type="GO" id="GO:0016616">
    <property type="term" value="F:oxidoreductase activity, acting on the CH-OH group of donors, NAD or NADP as acceptor"/>
    <property type="evidence" value="ECO:0007669"/>
    <property type="project" value="InterPro"/>
</dbReference>
<dbReference type="CDD" id="cd12173">
    <property type="entry name" value="PGDH_4"/>
    <property type="match status" value="1"/>
</dbReference>
<evidence type="ECO:0000313" key="8">
    <source>
        <dbReference type="EMBL" id="PRY39677.1"/>
    </source>
</evidence>
<dbReference type="SUPFAM" id="SSF52283">
    <property type="entry name" value="Formate/glycerate dehydrogenase catalytic domain-like"/>
    <property type="match status" value="1"/>
</dbReference>
<dbReference type="SUPFAM" id="SSF51735">
    <property type="entry name" value="NAD(P)-binding Rossmann-fold domains"/>
    <property type="match status" value="1"/>
</dbReference>
<evidence type="ECO:0000259" key="7">
    <source>
        <dbReference type="Pfam" id="PF02826"/>
    </source>
</evidence>
<dbReference type="Pfam" id="PF02826">
    <property type="entry name" value="2-Hacid_dh_C"/>
    <property type="match status" value="1"/>
</dbReference>
<keyword evidence="2" id="KW-0028">Amino-acid biosynthesis</keyword>
<feature type="domain" description="D-isomer specific 2-hydroxyacid dehydrogenase NAD-binding" evidence="7">
    <location>
        <begin position="122"/>
        <end position="297"/>
    </location>
</feature>
<evidence type="ECO:0000256" key="2">
    <source>
        <dbReference type="ARBA" id="ARBA00022605"/>
    </source>
</evidence>
<dbReference type="FunFam" id="3.40.50.720:FF:000203">
    <property type="entry name" value="D-3-phosphoglycerate dehydrogenase (SerA)"/>
    <property type="match status" value="1"/>
</dbReference>
<proteinExistence type="inferred from homology"/>
<sequence length="329" mass="34476">MTTSRAERPGTGTTTLKRSILVLDPIDETALRSLEEDFDVRVRFQPPEAELRELVRDVDVLIVRSGVRIDASVVAAATRLSLVCRAGSGTDNLDLVALAAAGVRVFNVPGGSSAAVAELALGLTFAVARKIALADRQLREGIWDKPRLAGRELGGSVLGVVGHGAIGSRVAALGRALSMRVLVTSRRDDEEYRRGVTASGAEPVGLKDLLASSDVVCLAVPLTDATRGMVGAGELALMKDSAFLINVARAGVVEEDALLAALRDRTIAGAGLDVVSNERTRSPFADLDNVVLTPHIGAMSLDAQRRIGEIVVDSIRTALTGGDIANVVC</sequence>
<comment type="caution">
    <text evidence="8">The sequence shown here is derived from an EMBL/GenBank/DDBJ whole genome shotgun (WGS) entry which is preliminary data.</text>
</comment>
<dbReference type="AlphaFoldDB" id="A0A2T0T1Z9"/>
<dbReference type="EMBL" id="PVTF01000007">
    <property type="protein sequence ID" value="PRY39677.1"/>
    <property type="molecule type" value="Genomic_DNA"/>
</dbReference>